<organism evidence="1">
    <name type="scientific">Aphanomyces invadans</name>
    <dbReference type="NCBI Taxonomy" id="157072"/>
    <lineage>
        <taxon>Eukaryota</taxon>
        <taxon>Sar</taxon>
        <taxon>Stramenopiles</taxon>
        <taxon>Oomycota</taxon>
        <taxon>Saprolegniomycetes</taxon>
        <taxon>Saprolegniales</taxon>
        <taxon>Verrucalvaceae</taxon>
        <taxon>Aphanomyces</taxon>
    </lineage>
</organism>
<proteinExistence type="predicted"/>
<dbReference type="AlphaFoldDB" id="A0A024TP74"/>
<name>A0A024TP74_9STRA</name>
<dbReference type="VEuPathDB" id="FungiDB:H310_10862"/>
<dbReference type="RefSeq" id="XP_008875567.1">
    <property type="nucleotide sequence ID" value="XM_008877345.1"/>
</dbReference>
<evidence type="ECO:0000313" key="1">
    <source>
        <dbReference type="EMBL" id="ETV95814.1"/>
    </source>
</evidence>
<dbReference type="OrthoDB" id="64605at2759"/>
<gene>
    <name evidence="1" type="ORF">H310_10862</name>
</gene>
<dbReference type="GeneID" id="20087912"/>
<dbReference type="EMBL" id="KI913979">
    <property type="protein sequence ID" value="ETV95814.1"/>
    <property type="molecule type" value="Genomic_DNA"/>
</dbReference>
<protein>
    <submittedName>
        <fullName evidence="1">Uncharacterized protein</fullName>
    </submittedName>
</protein>
<sequence length="541" mass="59902">MEADEAAWAECNDILAQVKQNNVHEGLRRLCALSLETSVASVREWTHATIADTLEWHESQHNDPPPFVVPSVTKASPSSLSIGVSLQSQHDVVKEYVLDQLQRHEQPLPHATSIALQHVLATDIDDTALFVELTNVFLCEHAILDMLASFEARVMSELSQLSLPARFNLWTQFPRVWERQIGTWLDQVHATPLLPVQCVILTSSSHDHKPNPVDDAASLFRTMYRQAPHLHVVALDVCQRYLAVYPTHRTLQLVQALAHCLTDRTVVRLVKVGGPLRGLEMPPPMTWWSLAQDADWIRSTCRRVLRYSPLPTCPINDGIRRDNNEEHVFHSWVASLTAVYALQCTRTHTVLHSYASALLDAIRRFSSTDAGPSGPVFAWLQQHREAAVAFAALTATLLFNWIGVASEQLPTGTSSSGRVAAAPPPTTLDAVVTEAMACMEYLLRLPPPSTMTRRCDAHLSPSYSIDVADAIVCRRAYQISLVGVVLASVECSAGRHNLCVHPTIAPALRELVRVMTVDAEVTLPSTWRAHAAARLTCLDCT</sequence>
<reference evidence="1" key="1">
    <citation type="submission" date="2013-12" db="EMBL/GenBank/DDBJ databases">
        <title>The Genome Sequence of Aphanomyces invadans NJM9701.</title>
        <authorList>
            <consortium name="The Broad Institute Genomics Platform"/>
            <person name="Russ C."/>
            <person name="Tyler B."/>
            <person name="van West P."/>
            <person name="Dieguez-Uribeondo J."/>
            <person name="Young S.K."/>
            <person name="Zeng Q."/>
            <person name="Gargeya S."/>
            <person name="Fitzgerald M."/>
            <person name="Abouelleil A."/>
            <person name="Alvarado L."/>
            <person name="Chapman S.B."/>
            <person name="Gainer-Dewar J."/>
            <person name="Goldberg J."/>
            <person name="Griggs A."/>
            <person name="Gujja S."/>
            <person name="Hansen M."/>
            <person name="Howarth C."/>
            <person name="Imamovic A."/>
            <person name="Ireland A."/>
            <person name="Larimer J."/>
            <person name="McCowan C."/>
            <person name="Murphy C."/>
            <person name="Pearson M."/>
            <person name="Poon T.W."/>
            <person name="Priest M."/>
            <person name="Roberts A."/>
            <person name="Saif S."/>
            <person name="Shea T."/>
            <person name="Sykes S."/>
            <person name="Wortman J."/>
            <person name="Nusbaum C."/>
            <person name="Birren B."/>
        </authorList>
    </citation>
    <scope>NUCLEOTIDE SEQUENCE [LARGE SCALE GENOMIC DNA]</scope>
    <source>
        <strain evidence="1">NJM9701</strain>
    </source>
</reference>
<accession>A0A024TP74</accession>